<comment type="subcellular location">
    <subcellularLocation>
        <location evidence="1 7">Cell membrane</location>
        <topology evidence="1 7">Multi-pass membrane protein</topology>
    </subcellularLocation>
</comment>
<dbReference type="GO" id="GO:0005886">
    <property type="term" value="C:plasma membrane"/>
    <property type="evidence" value="ECO:0007669"/>
    <property type="project" value="UniProtKB-SubCell"/>
</dbReference>
<protein>
    <submittedName>
        <fullName evidence="9">Nitrate ABC transporter permease</fullName>
    </submittedName>
</protein>
<evidence type="ECO:0000256" key="4">
    <source>
        <dbReference type="ARBA" id="ARBA00022692"/>
    </source>
</evidence>
<evidence type="ECO:0000256" key="7">
    <source>
        <dbReference type="RuleBase" id="RU363032"/>
    </source>
</evidence>
<evidence type="ECO:0000256" key="6">
    <source>
        <dbReference type="ARBA" id="ARBA00023136"/>
    </source>
</evidence>
<dbReference type="Proteomes" id="UP000031419">
    <property type="component" value="Unassembled WGS sequence"/>
</dbReference>
<dbReference type="GO" id="GO:0055085">
    <property type="term" value="P:transmembrane transport"/>
    <property type="evidence" value="ECO:0007669"/>
    <property type="project" value="InterPro"/>
</dbReference>
<dbReference type="PANTHER" id="PTHR30151">
    <property type="entry name" value="ALKANE SULFONATE ABC TRANSPORTER-RELATED, MEMBRANE SUBUNIT"/>
    <property type="match status" value="1"/>
</dbReference>
<evidence type="ECO:0000256" key="5">
    <source>
        <dbReference type="ARBA" id="ARBA00022989"/>
    </source>
</evidence>
<dbReference type="eggNOG" id="COG0600">
    <property type="taxonomic scope" value="Bacteria"/>
</dbReference>
<sequence>MHGFLYRWAVFLGAVVVWELVTRAAQSPFFPPPTEIVDAAVQKWFSGPAESLFLTEEVHQDLFASMGRLAAGWLLAVVLGVGVGALLGRWSNAMDYCGPLLAFLRATPAPVLIPVFLVLLGISTQMQISVIVFGVIWPILLNTVDGVRSVDQIKVDTARAFRIPRGQWVFGVVLPAALPKIFAGLRVSLSLSLVLMVVSELVGSTNGIGYRLMYDQRQFDLPDMWAGIVLLGVLGYVLNTVLLAVERRALNWQQTSPAERKG</sequence>
<comment type="similarity">
    <text evidence="7">Belongs to the binding-protein-dependent transport system permease family.</text>
</comment>
<feature type="transmembrane region" description="Helical" evidence="7">
    <location>
        <begin position="70"/>
        <end position="88"/>
    </location>
</feature>
<accession>A0A073BCC8</accession>
<keyword evidence="10" id="KW-1185">Reference proteome</keyword>
<feature type="domain" description="ABC transmembrane type-1" evidence="8">
    <location>
        <begin position="62"/>
        <end position="246"/>
    </location>
</feature>
<evidence type="ECO:0000256" key="1">
    <source>
        <dbReference type="ARBA" id="ARBA00004651"/>
    </source>
</evidence>
<dbReference type="AlphaFoldDB" id="A0A073BCC8"/>
<dbReference type="Gene3D" id="1.10.3720.10">
    <property type="entry name" value="MetI-like"/>
    <property type="match status" value="1"/>
</dbReference>
<feature type="transmembrane region" description="Helical" evidence="7">
    <location>
        <begin position="224"/>
        <end position="245"/>
    </location>
</feature>
<evidence type="ECO:0000313" key="9">
    <source>
        <dbReference type="EMBL" id="KEI45434.1"/>
    </source>
</evidence>
<keyword evidence="6 7" id="KW-0472">Membrane</keyword>
<reference evidence="9 10" key="1">
    <citation type="submission" date="2014-06" db="EMBL/GenBank/DDBJ databases">
        <title>Saccharopolyspora rectivirgula DSM-43113 Genome sequencing.</title>
        <authorList>
            <person name="Barrera C."/>
            <person name="Millon L."/>
            <person name="Rognon B."/>
            <person name="Zaugg C."/>
            <person name="Monod M."/>
        </authorList>
    </citation>
    <scope>NUCLEOTIDE SEQUENCE [LARGE SCALE GENOMIC DNA]</scope>
    <source>
        <strain evidence="9 10">DSM 43113</strain>
    </source>
</reference>
<feature type="transmembrane region" description="Helical" evidence="7">
    <location>
        <begin position="168"/>
        <end position="189"/>
    </location>
</feature>
<gene>
    <name evidence="9" type="ORF">GU90_03050</name>
</gene>
<dbReference type="InterPro" id="IPR000515">
    <property type="entry name" value="MetI-like"/>
</dbReference>
<comment type="caution">
    <text evidence="9">The sequence shown here is derived from an EMBL/GenBank/DDBJ whole genome shotgun (WGS) entry which is preliminary data.</text>
</comment>
<evidence type="ECO:0000259" key="8">
    <source>
        <dbReference type="PROSITE" id="PS50928"/>
    </source>
</evidence>
<organism evidence="9 10">
    <name type="scientific">Saccharopolyspora rectivirgula</name>
    <dbReference type="NCBI Taxonomy" id="28042"/>
    <lineage>
        <taxon>Bacteria</taxon>
        <taxon>Bacillati</taxon>
        <taxon>Actinomycetota</taxon>
        <taxon>Actinomycetes</taxon>
        <taxon>Pseudonocardiales</taxon>
        <taxon>Pseudonocardiaceae</taxon>
        <taxon>Saccharopolyspora</taxon>
    </lineage>
</organism>
<evidence type="ECO:0000256" key="3">
    <source>
        <dbReference type="ARBA" id="ARBA00022475"/>
    </source>
</evidence>
<dbReference type="PANTHER" id="PTHR30151:SF0">
    <property type="entry name" value="ABC TRANSPORTER PERMEASE PROTEIN MJ0413-RELATED"/>
    <property type="match status" value="1"/>
</dbReference>
<dbReference type="SUPFAM" id="SSF161098">
    <property type="entry name" value="MetI-like"/>
    <property type="match status" value="1"/>
</dbReference>
<dbReference type="RefSeq" id="WP_029720024.1">
    <property type="nucleotide sequence ID" value="NZ_JAJUIW010000026.1"/>
</dbReference>
<dbReference type="STRING" id="28042.GU90_03050"/>
<keyword evidence="5 7" id="KW-1133">Transmembrane helix</keyword>
<dbReference type="InterPro" id="IPR035906">
    <property type="entry name" value="MetI-like_sf"/>
</dbReference>
<keyword evidence="3" id="KW-1003">Cell membrane</keyword>
<proteinExistence type="inferred from homology"/>
<dbReference type="EMBL" id="JNVU01000012">
    <property type="protein sequence ID" value="KEI45434.1"/>
    <property type="molecule type" value="Genomic_DNA"/>
</dbReference>
<keyword evidence="2 7" id="KW-0813">Transport</keyword>
<dbReference type="PROSITE" id="PS50928">
    <property type="entry name" value="ABC_TM1"/>
    <property type="match status" value="1"/>
</dbReference>
<feature type="transmembrane region" description="Helical" evidence="7">
    <location>
        <begin position="100"/>
        <end position="122"/>
    </location>
</feature>
<evidence type="ECO:0000313" key="10">
    <source>
        <dbReference type="Proteomes" id="UP000031419"/>
    </source>
</evidence>
<evidence type="ECO:0000256" key="2">
    <source>
        <dbReference type="ARBA" id="ARBA00022448"/>
    </source>
</evidence>
<keyword evidence="4 7" id="KW-0812">Transmembrane</keyword>
<name>A0A073BCC8_9PSEU</name>
<dbReference type="Pfam" id="PF00528">
    <property type="entry name" value="BPD_transp_1"/>
    <property type="match status" value="1"/>
</dbReference>
<dbReference type="CDD" id="cd06261">
    <property type="entry name" value="TM_PBP2"/>
    <property type="match status" value="1"/>
</dbReference>
<feature type="transmembrane region" description="Helical" evidence="7">
    <location>
        <begin position="128"/>
        <end position="147"/>
    </location>
</feature>